<feature type="transmembrane region" description="Helical" evidence="7">
    <location>
        <begin position="1567"/>
        <end position="1588"/>
    </location>
</feature>
<accession>A0AAF5D4D6</accession>
<dbReference type="PANTHER" id="PTHR10924">
    <property type="entry name" value="MAJOR FACILITATOR SUPERFAMILY PROTEIN-RELATED"/>
    <property type="match status" value="1"/>
</dbReference>
<dbReference type="PANTHER" id="PTHR10924:SF8">
    <property type="entry name" value="MFS DOMAIN-CONTAINING PROTEIN-RELATED"/>
    <property type="match status" value="1"/>
</dbReference>
<feature type="transmembrane region" description="Helical" evidence="7">
    <location>
        <begin position="1496"/>
        <end position="1516"/>
    </location>
</feature>
<dbReference type="GO" id="GO:0016423">
    <property type="term" value="F:tRNA (guanine) methyltransferase activity"/>
    <property type="evidence" value="ECO:0007669"/>
    <property type="project" value="InterPro"/>
</dbReference>
<dbReference type="GO" id="GO:0003723">
    <property type="term" value="F:RNA binding"/>
    <property type="evidence" value="ECO:0007669"/>
    <property type="project" value="InterPro"/>
</dbReference>
<evidence type="ECO:0000256" key="2">
    <source>
        <dbReference type="ARBA" id="ARBA00022603"/>
    </source>
</evidence>
<feature type="transmembrane region" description="Helical" evidence="7">
    <location>
        <begin position="1304"/>
        <end position="1326"/>
    </location>
</feature>
<dbReference type="SUPFAM" id="SSF103473">
    <property type="entry name" value="MFS general substrate transporter"/>
    <property type="match status" value="1"/>
</dbReference>
<evidence type="ECO:0000256" key="6">
    <source>
        <dbReference type="ARBA" id="ARBA00023136"/>
    </source>
</evidence>
<dbReference type="WBParaSite" id="TCONS_00006509.p1">
    <property type="protein sequence ID" value="TCONS_00006509.p1"/>
    <property type="gene ID" value="XLOC_004652"/>
</dbReference>
<dbReference type="Pfam" id="PF00588">
    <property type="entry name" value="SpoU_methylase"/>
    <property type="match status" value="1"/>
</dbReference>
<reference evidence="10" key="1">
    <citation type="submission" date="2024-02" db="UniProtKB">
        <authorList>
            <consortium name="WormBaseParasite"/>
        </authorList>
    </citation>
    <scope>IDENTIFICATION</scope>
</reference>
<dbReference type="GO" id="GO:0030488">
    <property type="term" value="P:tRNA methylation"/>
    <property type="evidence" value="ECO:0007669"/>
    <property type="project" value="InterPro"/>
</dbReference>
<proteinExistence type="predicted"/>
<feature type="transmembrane region" description="Helical" evidence="7">
    <location>
        <begin position="1629"/>
        <end position="1647"/>
    </location>
</feature>
<dbReference type="InterPro" id="IPR036259">
    <property type="entry name" value="MFS_trans_sf"/>
</dbReference>
<keyword evidence="2" id="KW-0489">Methyltransferase</keyword>
<dbReference type="Gene3D" id="1.20.1250.20">
    <property type="entry name" value="MFS general substrate transporter like domains"/>
    <property type="match status" value="1"/>
</dbReference>
<dbReference type="Gene3D" id="3.40.1280.10">
    <property type="match status" value="1"/>
</dbReference>
<dbReference type="AlphaFoldDB" id="A0AAF5D4D6"/>
<evidence type="ECO:0000259" key="8">
    <source>
        <dbReference type="Pfam" id="PF00588"/>
    </source>
</evidence>
<feature type="transmembrane region" description="Helical" evidence="7">
    <location>
        <begin position="1242"/>
        <end position="1263"/>
    </location>
</feature>
<dbReference type="InterPro" id="IPR001537">
    <property type="entry name" value="SpoU_MeTrfase"/>
</dbReference>
<evidence type="ECO:0000256" key="4">
    <source>
        <dbReference type="ARBA" id="ARBA00022692"/>
    </source>
</evidence>
<dbReference type="InterPro" id="IPR049680">
    <property type="entry name" value="FLVCR1-2_SLC49-like"/>
</dbReference>
<keyword evidence="3" id="KW-0808">Transferase</keyword>
<evidence type="ECO:0000256" key="5">
    <source>
        <dbReference type="ARBA" id="ARBA00022989"/>
    </source>
</evidence>
<feature type="transmembrane region" description="Helical" evidence="7">
    <location>
        <begin position="1195"/>
        <end position="1215"/>
    </location>
</feature>
<dbReference type="GO" id="GO:0016020">
    <property type="term" value="C:membrane"/>
    <property type="evidence" value="ECO:0007669"/>
    <property type="project" value="UniProtKB-SubCell"/>
</dbReference>
<keyword evidence="9" id="KW-1185">Reference proteome</keyword>
<evidence type="ECO:0000313" key="10">
    <source>
        <dbReference type="WBParaSite" id="TCONS_00006509.p1"/>
    </source>
</evidence>
<organism evidence="9 10">
    <name type="scientific">Strongyloides stercoralis</name>
    <name type="common">Threadworm</name>
    <dbReference type="NCBI Taxonomy" id="6248"/>
    <lineage>
        <taxon>Eukaryota</taxon>
        <taxon>Metazoa</taxon>
        <taxon>Ecdysozoa</taxon>
        <taxon>Nematoda</taxon>
        <taxon>Chromadorea</taxon>
        <taxon>Rhabditida</taxon>
        <taxon>Tylenchina</taxon>
        <taxon>Panagrolaimomorpha</taxon>
        <taxon>Strongyloidoidea</taxon>
        <taxon>Strongyloididae</taxon>
        <taxon>Strongyloides</taxon>
    </lineage>
</organism>
<comment type="subcellular location">
    <subcellularLocation>
        <location evidence="1">Membrane</location>
        <topology evidence="1">Multi-pass membrane protein</topology>
    </subcellularLocation>
</comment>
<dbReference type="Pfam" id="PF07690">
    <property type="entry name" value="MFS_1"/>
    <property type="match status" value="1"/>
</dbReference>
<feature type="transmembrane region" description="Helical" evidence="7">
    <location>
        <begin position="1275"/>
        <end position="1298"/>
    </location>
</feature>
<keyword evidence="6 7" id="KW-0472">Membrane</keyword>
<evidence type="ECO:0000256" key="3">
    <source>
        <dbReference type="ARBA" id="ARBA00022679"/>
    </source>
</evidence>
<keyword evidence="5 7" id="KW-1133">Transmembrane helix</keyword>
<dbReference type="InterPro" id="IPR044748">
    <property type="entry name" value="Trm3/TARBP1_C"/>
</dbReference>
<dbReference type="InterPro" id="IPR029028">
    <property type="entry name" value="Alpha/beta_knot_MTases"/>
</dbReference>
<sequence>MNIPIKKQKLMKDLSIDNIFYNQKFVEIVKSNCPDYDFKESVDFKEIILNENFCKLPKNFECYFEDFVSSIKNDQRINDKWLINFFLSCYKSKLSSKKMKIEAIQSLKELTKFFCSSKYESWNQFCKILEVLLEDQQHLLEHIIDDIYYFIDNWKNLSDVNENVIFLLDFECILVLLNTSIMKINGWFRHAIICIIFNKIKHVDIFKHVEFYTQIVYNVFEEHDLIWRFSNESEYRKFISTASSKFQSALIELEKDKCFDLIHKIIETLMNLYKKPSPFAFYNFIQLFDINFKSEVIKSINIEKFEDFLKVFKNLPAGTLRKHAYYILFKFISQSMDITEDTLVSYVSLFSSYGGFFFTNEDLINYFLKDFLKNKFEIEKIENAYNKKFSLVDKKLQYKFYLTMIFILEKLEMKYTKLVVPEKFLIPKNEPFSLDIFIKTMHYQTCNPGFDLISEYHRMLELNENYYNEFWSSLPTTFEMLLNNASKHRGSGDFVICVMGILNLLGDIKKDEITKKYYFKNTSNEFKKYQKITSELFYKFYSQFKHVIFTNPRLAVIVCRKLKEFPSLALCIEDLTEFINKQKISDKKKFVDKFILNNNVYSELLDLYLYPYATKNDFTSMRIVSEYSIKNLKKINLLNCNKFNCFDFYYLTPLATRAEMLTFFNKLNENELSKLFDAIKKEIKNFNENYTSFPFSDSHLRISRLLQLLMVTVNKFNLDEQKSLLQDCYDIFYSKVHQSSVRIYGEIVASKIIFQNMDFLNMPIFIKFMREAYQVRPGSVVSFINILHNILKGNFSKFKDKVNCNFINESLKAIAPWVTNNNFAVKNSAVHTLKFIKNVINMYDKFKDDFSNLFLSIIVDGNLINNGNGTKILQNMDEDFYYGSFDIFKNDTTFTYLVIFPENLGFNKEESHRDLVEFWDEIFGNHLLISHQNEDDLLLLNRYSILNGFSYPDYRIKINKLFSSTILEESNDPSQRKIAVPKILPIKENTSVCLYVIASLVNKPENLGGLCRTCESFRIDKLLIDNLSVIKTKNFSALSMNADEWQDIEELKKDNIVEFIKEQKNNGFKVVALEQTTNSVIISDYKFPSKAIIILGDEKEGVPSKILKLCNDIIEIKQYGKTRSLNVHVSGALLIMPHNSSIINNVIPTNPLLMTLPSPKDTSRGSALSSEIDLYGHKTRRLSTKDFFIFYTHRWYVLGVICLLALSNAAIWLSYTNISKLTVPFYCQSSFEDIEKPSSCDISYWSSQIFQMVGMLTGVLGMYITDKHGIKLSCILGCVFNATGAFFRVISSMSIVSINARLPLMYLGQTLAAMAQPFFLCLSPKVAEYWFGDHQRAFANSLSFSANPIGVAIGTLIPNFVVSTNNKNEEENTKQLFILNMILFIITFTTAVLSLFIKSNKPPTPPSPSSATDHSPEFFIGFKMLFYNPMFYVQLVTFGVAFATQWSFPVFAEQMLAEIGYSSIASYLVVLSAVAGTIGSIVAGHYIDKTKNFKGFINTSYIAIAILTICINFHVRQPYYGQGQTYSAHIWICFLVIILGYFTIPVFPIGLELCVETTYPVAEATSSGILVITGQFQLFLVTFIMQHLHSTSWFYRNSIGFNNSSTINNNTFSINCAEQNLTQNYLLTIDFWCLFAIFGALFSLIFLRPRYLRLEYELEESLKNKCKREQIINAENKHFPLN</sequence>
<feature type="transmembrane region" description="Helical" evidence="7">
    <location>
        <begin position="1464"/>
        <end position="1484"/>
    </location>
</feature>
<dbReference type="CDD" id="cd18091">
    <property type="entry name" value="SpoU-like_TRM3-like"/>
    <property type="match status" value="1"/>
</dbReference>
<feature type="transmembrane region" description="Helical" evidence="7">
    <location>
        <begin position="1528"/>
        <end position="1555"/>
    </location>
</feature>
<dbReference type="SUPFAM" id="SSF75217">
    <property type="entry name" value="alpha/beta knot"/>
    <property type="match status" value="1"/>
</dbReference>
<feature type="transmembrane region" description="Helical" evidence="7">
    <location>
        <begin position="1377"/>
        <end position="1397"/>
    </location>
</feature>
<evidence type="ECO:0000313" key="9">
    <source>
        <dbReference type="Proteomes" id="UP000035681"/>
    </source>
</evidence>
<feature type="transmembrane region" description="Helical" evidence="7">
    <location>
        <begin position="1338"/>
        <end position="1357"/>
    </location>
</feature>
<feature type="domain" description="tRNA/rRNA methyltransferase SpoU type" evidence="8">
    <location>
        <begin position="994"/>
        <end position="1135"/>
    </location>
</feature>
<evidence type="ECO:0000256" key="1">
    <source>
        <dbReference type="ARBA" id="ARBA00004141"/>
    </source>
</evidence>
<name>A0AAF5D4D6_STRER</name>
<protein>
    <submittedName>
        <fullName evidence="10">SpoU_methylase domain-containing protein</fullName>
    </submittedName>
</protein>
<dbReference type="GO" id="GO:0022857">
    <property type="term" value="F:transmembrane transporter activity"/>
    <property type="evidence" value="ECO:0007669"/>
    <property type="project" value="InterPro"/>
</dbReference>
<evidence type="ECO:0000256" key="7">
    <source>
        <dbReference type="SAM" id="Phobius"/>
    </source>
</evidence>
<dbReference type="InterPro" id="IPR011701">
    <property type="entry name" value="MFS"/>
</dbReference>
<feature type="transmembrane region" description="Helical" evidence="7">
    <location>
        <begin position="1431"/>
        <end position="1452"/>
    </location>
</feature>
<dbReference type="InterPro" id="IPR029026">
    <property type="entry name" value="tRNA_m1G_MTases_N"/>
</dbReference>
<keyword evidence="4 7" id="KW-0812">Transmembrane</keyword>
<dbReference type="Proteomes" id="UP000035681">
    <property type="component" value="Unplaced"/>
</dbReference>